<evidence type="ECO:0000313" key="3">
    <source>
        <dbReference type="EMBL" id="MEE3719653.1"/>
    </source>
</evidence>
<feature type="region of interest" description="Disordered" evidence="1">
    <location>
        <begin position="37"/>
        <end position="71"/>
    </location>
</feature>
<dbReference type="InterPro" id="IPR010328">
    <property type="entry name" value="DUF928"/>
</dbReference>
<dbReference type="EMBL" id="JAZBJZ010000154">
    <property type="protein sequence ID" value="MEE3719653.1"/>
    <property type="molecule type" value="Genomic_DNA"/>
</dbReference>
<reference evidence="3" key="1">
    <citation type="submission" date="2024-01" db="EMBL/GenBank/DDBJ databases">
        <title>Bank of Algae and Cyanobacteria of the Azores (BACA) strain genomes.</title>
        <authorList>
            <person name="Luz R."/>
            <person name="Cordeiro R."/>
            <person name="Fonseca A."/>
            <person name="Goncalves V."/>
        </authorList>
    </citation>
    <scope>NUCLEOTIDE SEQUENCE</scope>
    <source>
        <strain evidence="3">BACA0141</strain>
    </source>
</reference>
<sequence length="250" mass="27402">MFYKKFHQHVALFAIATCLQPIAFSTLAIDALAEGFEPPPNQPAPTVTLGGGRRSSDGKCPKDRDGQSTDRIAKESIEQRLTPLLPSSHRGFTVLANPTFFAYVPKTSAIAVEFTLENQLGRGIYQQRVNLTSSPAIISFQLPATTPLELGKDYKWLVSVVCETGDPEDTFSEGIVRRIQLNSALMAQLDKASASDRVSLYTKFGIWHEALAELAKLRLSQPGSNELQVTWQNLLKGSGLESLAKTPLKN</sequence>
<accession>A0AAW9Q9H7</accession>
<dbReference type="Pfam" id="PF06051">
    <property type="entry name" value="DUF928"/>
    <property type="match status" value="1"/>
</dbReference>
<name>A0AAW9Q9H7_9CYAN</name>
<gene>
    <name evidence="3" type="ORF">V2H45_23200</name>
</gene>
<proteinExistence type="predicted"/>
<feature type="signal peptide" evidence="2">
    <location>
        <begin position="1"/>
        <end position="23"/>
    </location>
</feature>
<evidence type="ECO:0000256" key="1">
    <source>
        <dbReference type="SAM" id="MobiDB-lite"/>
    </source>
</evidence>
<evidence type="ECO:0000256" key="2">
    <source>
        <dbReference type="SAM" id="SignalP"/>
    </source>
</evidence>
<keyword evidence="2" id="KW-0732">Signal</keyword>
<organism evidence="3 4">
    <name type="scientific">Tumidithrix elongata BACA0141</name>
    <dbReference type="NCBI Taxonomy" id="2716417"/>
    <lineage>
        <taxon>Bacteria</taxon>
        <taxon>Bacillati</taxon>
        <taxon>Cyanobacteriota</taxon>
        <taxon>Cyanophyceae</taxon>
        <taxon>Pseudanabaenales</taxon>
        <taxon>Pseudanabaenaceae</taxon>
        <taxon>Tumidithrix</taxon>
        <taxon>Tumidithrix elongata</taxon>
    </lineage>
</organism>
<feature type="compositionally biased region" description="Basic and acidic residues" evidence="1">
    <location>
        <begin position="54"/>
        <end position="71"/>
    </location>
</feature>
<feature type="chain" id="PRO_5043993054" evidence="2">
    <location>
        <begin position="24"/>
        <end position="250"/>
    </location>
</feature>
<dbReference type="Proteomes" id="UP001333818">
    <property type="component" value="Unassembled WGS sequence"/>
</dbReference>
<dbReference type="RefSeq" id="WP_330486090.1">
    <property type="nucleotide sequence ID" value="NZ_JAZBJZ010000154.1"/>
</dbReference>
<dbReference type="AlphaFoldDB" id="A0AAW9Q9H7"/>
<comment type="caution">
    <text evidence="3">The sequence shown here is derived from an EMBL/GenBank/DDBJ whole genome shotgun (WGS) entry which is preliminary data.</text>
</comment>
<evidence type="ECO:0000313" key="4">
    <source>
        <dbReference type="Proteomes" id="UP001333818"/>
    </source>
</evidence>
<keyword evidence="4" id="KW-1185">Reference proteome</keyword>
<protein>
    <submittedName>
        <fullName evidence="3">DUF928 domain-containing protein</fullName>
    </submittedName>
</protein>